<dbReference type="SUPFAM" id="SSF81665">
    <property type="entry name" value="Calcium ATPase, transmembrane domain M"/>
    <property type="match status" value="1"/>
</dbReference>
<reference evidence="2" key="2">
    <citation type="journal article" date="2007" name="PLoS Biol.">
        <title>Survey sequencing and comparative analysis of the elephant shark (Callorhinchus milii) genome.</title>
        <authorList>
            <person name="Venkatesh B."/>
            <person name="Kirkness E.F."/>
            <person name="Loh Y.H."/>
            <person name="Halpern A.L."/>
            <person name="Lee A.P."/>
            <person name="Johnson J."/>
            <person name="Dandona N."/>
            <person name="Viswanathan L.D."/>
            <person name="Tay A."/>
            <person name="Venter J.C."/>
            <person name="Strausberg R.L."/>
            <person name="Brenner S."/>
        </authorList>
    </citation>
    <scope>NUCLEOTIDE SEQUENCE [LARGE SCALE GENOMIC DNA]</scope>
</reference>
<dbReference type="AlphaFoldDB" id="A0A4W3HMH1"/>
<evidence type="ECO:0000313" key="2">
    <source>
        <dbReference type="Proteomes" id="UP000314986"/>
    </source>
</evidence>
<dbReference type="InterPro" id="IPR023298">
    <property type="entry name" value="ATPase_P-typ_TM_dom_sf"/>
</dbReference>
<organism evidence="1 2">
    <name type="scientific">Callorhinchus milii</name>
    <name type="common">Ghost shark</name>
    <dbReference type="NCBI Taxonomy" id="7868"/>
    <lineage>
        <taxon>Eukaryota</taxon>
        <taxon>Metazoa</taxon>
        <taxon>Chordata</taxon>
        <taxon>Craniata</taxon>
        <taxon>Vertebrata</taxon>
        <taxon>Chondrichthyes</taxon>
        <taxon>Holocephali</taxon>
        <taxon>Chimaeriformes</taxon>
        <taxon>Callorhinchidae</taxon>
        <taxon>Callorhinchus</taxon>
    </lineage>
</organism>
<reference evidence="1" key="5">
    <citation type="submission" date="2025-09" db="UniProtKB">
        <authorList>
            <consortium name="Ensembl"/>
        </authorList>
    </citation>
    <scope>IDENTIFICATION</scope>
</reference>
<dbReference type="Proteomes" id="UP000314986">
    <property type="component" value="Unassembled WGS sequence"/>
</dbReference>
<accession>A0A4W3HMH1</accession>
<reference evidence="2" key="1">
    <citation type="journal article" date="2006" name="Science">
        <title>Ancient noncoding elements conserved in the human genome.</title>
        <authorList>
            <person name="Venkatesh B."/>
            <person name="Kirkness E.F."/>
            <person name="Loh Y.H."/>
            <person name="Halpern A.L."/>
            <person name="Lee A.P."/>
            <person name="Johnson J."/>
            <person name="Dandona N."/>
            <person name="Viswanathan L.D."/>
            <person name="Tay A."/>
            <person name="Venter J.C."/>
            <person name="Strausberg R.L."/>
            <person name="Brenner S."/>
        </authorList>
    </citation>
    <scope>NUCLEOTIDE SEQUENCE [LARGE SCALE GENOMIC DNA]</scope>
</reference>
<sequence>MCLQCVTLSTRCRQLIFQVRALSSHQWVMVLKISLPVILLDEALKYVARNYLEGEVRRARGSGEVDGGVGAIICFSLPPLVDVVSL</sequence>
<reference evidence="2" key="3">
    <citation type="journal article" date="2014" name="Nature">
        <title>Elephant shark genome provides unique insights into gnathostome evolution.</title>
        <authorList>
            <consortium name="International Elephant Shark Genome Sequencing Consortium"/>
            <person name="Venkatesh B."/>
            <person name="Lee A.P."/>
            <person name="Ravi V."/>
            <person name="Maurya A.K."/>
            <person name="Lian M.M."/>
            <person name="Swann J.B."/>
            <person name="Ohta Y."/>
            <person name="Flajnik M.F."/>
            <person name="Sutoh Y."/>
            <person name="Kasahara M."/>
            <person name="Hoon S."/>
            <person name="Gangu V."/>
            <person name="Roy S.W."/>
            <person name="Irimia M."/>
            <person name="Korzh V."/>
            <person name="Kondrychyn I."/>
            <person name="Lim Z.W."/>
            <person name="Tay B.H."/>
            <person name="Tohari S."/>
            <person name="Kong K.W."/>
            <person name="Ho S."/>
            <person name="Lorente-Galdos B."/>
            <person name="Quilez J."/>
            <person name="Marques-Bonet T."/>
            <person name="Raney B.J."/>
            <person name="Ingham P.W."/>
            <person name="Tay A."/>
            <person name="Hillier L.W."/>
            <person name="Minx P."/>
            <person name="Boehm T."/>
            <person name="Wilson R.K."/>
            <person name="Brenner S."/>
            <person name="Warren W.C."/>
        </authorList>
    </citation>
    <scope>NUCLEOTIDE SEQUENCE [LARGE SCALE GENOMIC DNA]</scope>
</reference>
<reference evidence="1" key="4">
    <citation type="submission" date="2025-08" db="UniProtKB">
        <authorList>
            <consortium name="Ensembl"/>
        </authorList>
    </citation>
    <scope>IDENTIFICATION</scope>
</reference>
<dbReference type="Ensembl" id="ENSCMIT00000010884.1">
    <property type="protein sequence ID" value="ENSCMIP00000010609.1"/>
    <property type="gene ID" value="ENSCMIG00000005591.1"/>
</dbReference>
<name>A0A4W3HMH1_CALMI</name>
<evidence type="ECO:0000313" key="1">
    <source>
        <dbReference type="Ensembl" id="ENSCMIP00000010609.1"/>
    </source>
</evidence>
<dbReference type="Gene3D" id="1.20.1110.10">
    <property type="entry name" value="Calcium-transporting ATPase, transmembrane domain"/>
    <property type="match status" value="1"/>
</dbReference>
<proteinExistence type="predicted"/>
<protein>
    <submittedName>
        <fullName evidence="1">Sarcoplasmic/endoplasmic reticulum calcium ATPase 1-like</fullName>
    </submittedName>
</protein>
<keyword evidence="2" id="KW-1185">Reference proteome</keyword>
<dbReference type="GeneTree" id="ENSGT00940000155668"/>